<keyword evidence="6" id="KW-0325">Glycoprotein</keyword>
<dbReference type="ZFIN" id="ZDB-GENE-070720-11">
    <property type="gene designation" value="zgc:165423"/>
</dbReference>
<sequence length="411" mass="43500">MALLHLSSPVTFSNYIQPVCLAADGSTFYNDTMWITGWGTIESGVSLPSPQILQEVNVPIVGNNLCNCLYGGGSSITNNMMCAGLMQGGKDSCQGDSGGPMVIKSFNTWVQAGVVSFGKGCADPNYPGVYARVSQYQNWISQYVRASFIPVDVNAPVQDDSETCPTKPTLCGGSASLYPWMAVVSFNGSPECVGTLVSDQFILTSASCFSGFTGVNGWTATLSLANWWDCSSSSVSSDVANIFFDSVSGNGVALVQLSNPMYTIANLPMEMYYSSFGPGAQCAVAILSSFDSSGLSFQELQTTIVNCDPSDIGHTDVCTEPVNVLQNGSPLLCNNGYMWIQAGILSVPPGIEMNPQNSNNTAFMSTVPFTTFIINTLNDVPVIFGGAESFSPLSLTCTILLSLPAVLQALF</sequence>
<keyword evidence="3" id="KW-0378">Hydrolase</keyword>
<accession>A6H8R4</accession>
<dbReference type="GO" id="GO:0006508">
    <property type="term" value="P:proteolysis"/>
    <property type="evidence" value="ECO:0007669"/>
    <property type="project" value="InterPro"/>
</dbReference>
<dbReference type="GeneID" id="100101646"/>
<dbReference type="GO" id="GO:0004252">
    <property type="term" value="F:serine-type endopeptidase activity"/>
    <property type="evidence" value="ECO:0007669"/>
    <property type="project" value="InterPro"/>
</dbReference>
<dbReference type="InterPro" id="IPR043504">
    <property type="entry name" value="Peptidase_S1_PA_chymotrypsin"/>
</dbReference>
<dbReference type="InterPro" id="IPR033116">
    <property type="entry name" value="TRYPSIN_SER"/>
</dbReference>
<dbReference type="PANTHER" id="PTHR24253">
    <property type="entry name" value="TRANSMEMBRANE PROTEASE SERINE"/>
    <property type="match status" value="1"/>
</dbReference>
<organism evidence="8">
    <name type="scientific">Danio rerio</name>
    <name type="common">Zebrafish</name>
    <name type="synonym">Brachydanio rerio</name>
    <dbReference type="NCBI Taxonomy" id="7955"/>
    <lineage>
        <taxon>Eukaryota</taxon>
        <taxon>Metazoa</taxon>
        <taxon>Chordata</taxon>
        <taxon>Craniata</taxon>
        <taxon>Vertebrata</taxon>
        <taxon>Euteleostomi</taxon>
        <taxon>Actinopterygii</taxon>
        <taxon>Neopterygii</taxon>
        <taxon>Teleostei</taxon>
        <taxon>Ostariophysi</taxon>
        <taxon>Cypriniformes</taxon>
        <taxon>Danionidae</taxon>
        <taxon>Danioninae</taxon>
        <taxon>Danio</taxon>
    </lineage>
</organism>
<dbReference type="PhylomeDB" id="A6H8R4"/>
<keyword evidence="9" id="KW-1185">Reference proteome</keyword>
<dbReference type="AlphaFoldDB" id="A6H8R4"/>
<evidence type="ECO:0000259" key="7">
    <source>
        <dbReference type="PROSITE" id="PS50240"/>
    </source>
</evidence>
<dbReference type="CDD" id="cd00190">
    <property type="entry name" value="Tryp_SPc"/>
    <property type="match status" value="1"/>
</dbReference>
<dbReference type="MEROPS" id="S01.026"/>
<keyword evidence="5" id="KW-1015">Disulfide bond</keyword>
<dbReference type="Proteomes" id="UP000000437">
    <property type="component" value="Chromosome 3"/>
</dbReference>
<evidence type="ECO:0000313" key="10">
    <source>
        <dbReference type="RefSeq" id="NP_001093620.1"/>
    </source>
</evidence>
<keyword evidence="1" id="KW-0645">Protease</keyword>
<proteinExistence type="evidence at transcript level"/>
<protein>
    <submittedName>
        <fullName evidence="10">Uncharacterized protein LOC100101646</fullName>
    </submittedName>
    <submittedName>
        <fullName evidence="8">Zgc:165423 protein</fullName>
    </submittedName>
</protein>
<evidence type="ECO:0000256" key="6">
    <source>
        <dbReference type="ARBA" id="ARBA00023180"/>
    </source>
</evidence>
<reference evidence="8" key="1">
    <citation type="submission" date="2007-06" db="EMBL/GenBank/DDBJ databases">
        <authorList>
            <consortium name="NIH - Zebrafish Gene Collection (ZGC) project"/>
        </authorList>
    </citation>
    <scope>NUCLEOTIDE SEQUENCE [LARGE SCALE MRNA]</scope>
    <source>
        <tissue evidence="8">Olfactory epithelium</tissue>
    </source>
</reference>
<dbReference type="Pfam" id="PF00089">
    <property type="entry name" value="Trypsin"/>
    <property type="match status" value="2"/>
</dbReference>
<evidence type="ECO:0000313" key="9">
    <source>
        <dbReference type="Proteomes" id="UP000000437"/>
    </source>
</evidence>
<feature type="domain" description="Peptidase S1" evidence="7">
    <location>
        <begin position="170"/>
        <end position="378"/>
    </location>
</feature>
<reference evidence="10" key="4">
    <citation type="journal article" date="2015" name="Nat. Commun.">
        <title>RFX transcription factors are essential for hearing in mice.</title>
        <authorList>
            <person name="Elkon R."/>
            <person name="Milon B."/>
            <person name="Morrison L."/>
            <person name="Shah M."/>
            <person name="Vijayakumar S."/>
            <person name="Racherla M."/>
            <person name="Leitch C.C."/>
            <person name="Silipino L."/>
            <person name="Hadi S."/>
            <person name="Weiss-Gayet M."/>
            <person name="Barras E."/>
            <person name="Schmid C.D."/>
            <person name="Ait-Lounis A."/>
            <person name="Barnes A."/>
            <person name="Song Y."/>
            <person name="Eisenman D.J."/>
            <person name="Eliyahu E."/>
            <person name="Frolenkov G.I."/>
            <person name="Strome S.E."/>
            <person name="Durand B."/>
            <person name="Zaghloul N.A."/>
            <person name="Jones S.M."/>
            <person name="Reith W."/>
            <person name="Hertzano R."/>
        </authorList>
    </citation>
    <scope>NUCLEOTIDE SEQUENCE</scope>
</reference>
<evidence type="ECO:0000313" key="8">
    <source>
        <dbReference type="EMBL" id="AAI46720.1"/>
    </source>
</evidence>
<reference evidence="9" key="3">
    <citation type="journal article" date="2013" name="Nature">
        <title>The zebrafish reference genome sequence and its relationship to the human genome.</title>
        <authorList>
            <consortium name="Genome Reference Consortium Zebrafish"/>
            <person name="Howe K."/>
            <person name="Clark M.D."/>
            <person name="Torroja C.F."/>
            <person name="Torrance J."/>
            <person name="Berthelot C."/>
            <person name="Muffato M."/>
            <person name="Collins J.E."/>
            <person name="Humphray S."/>
            <person name="McLaren K."/>
            <person name="Matthews L."/>
            <person name="McLaren S."/>
            <person name="Sealy I."/>
            <person name="Caccamo M."/>
            <person name="Churcher C."/>
            <person name="Scott C."/>
            <person name="Barrett J.C."/>
            <person name="Koch R."/>
            <person name="Rauch G.J."/>
            <person name="White S."/>
            <person name="Chow W."/>
            <person name="Kilian B."/>
            <person name="Quintais L.T."/>
            <person name="Guerra-Assuncao J.A."/>
            <person name="Zhou Y."/>
            <person name="Gu Y."/>
            <person name="Yen J."/>
            <person name="Vogel J.H."/>
            <person name="Eyre T."/>
            <person name="Redmond S."/>
            <person name="Banerjee R."/>
            <person name="Chi J."/>
            <person name="Fu B."/>
            <person name="Langley E."/>
            <person name="Maguire S.F."/>
            <person name="Laird G.K."/>
            <person name="Lloyd D."/>
            <person name="Kenyon E."/>
            <person name="Donaldson S."/>
            <person name="Sehra H."/>
            <person name="Almeida-King J."/>
            <person name="Loveland J."/>
            <person name="Trevanion S."/>
            <person name="Jones M."/>
            <person name="Quail M."/>
            <person name="Willey D."/>
            <person name="Hunt A."/>
            <person name="Burton J."/>
            <person name="Sims S."/>
            <person name="McLay K."/>
            <person name="Plumb B."/>
            <person name="Davis J."/>
            <person name="Clee C."/>
            <person name="Oliver K."/>
            <person name="Clark R."/>
            <person name="Riddle C."/>
            <person name="Elliot D."/>
            <person name="Eliott D."/>
            <person name="Threadgold G."/>
            <person name="Harden G."/>
            <person name="Ware D."/>
            <person name="Begum S."/>
            <person name="Mortimore B."/>
            <person name="Mortimer B."/>
            <person name="Kerry G."/>
            <person name="Heath P."/>
            <person name="Phillimore B."/>
            <person name="Tracey A."/>
            <person name="Corby N."/>
            <person name="Dunn M."/>
            <person name="Johnson C."/>
            <person name="Wood J."/>
            <person name="Clark S."/>
            <person name="Pelan S."/>
            <person name="Griffiths G."/>
            <person name="Smith M."/>
            <person name="Glithero R."/>
            <person name="Howden P."/>
            <person name="Barker N."/>
            <person name="Lloyd C."/>
            <person name="Stevens C."/>
            <person name="Harley J."/>
            <person name="Holt K."/>
            <person name="Panagiotidis G."/>
            <person name="Lovell J."/>
            <person name="Beasley H."/>
            <person name="Henderson C."/>
            <person name="Gordon D."/>
            <person name="Auger K."/>
            <person name="Wright D."/>
            <person name="Collins J."/>
            <person name="Raisen C."/>
            <person name="Dyer L."/>
            <person name="Leung K."/>
            <person name="Robertson L."/>
            <person name="Ambridge K."/>
            <person name="Leongamornlert D."/>
            <person name="McGuire S."/>
            <person name="Gilderthorp R."/>
            <person name="Griffiths C."/>
            <person name="Manthravadi D."/>
            <person name="Nichol S."/>
            <person name="Barker G."/>
            <person name="Whitehead S."/>
            <person name="Kay M."/>
            <person name="Brown J."/>
            <person name="Murnane C."/>
            <person name="Gray E."/>
            <person name="Humphries M."/>
            <person name="Sycamore N."/>
            <person name="Barker D."/>
            <person name="Saunders D."/>
            <person name="Wallis J."/>
            <person name="Babbage A."/>
            <person name="Hammond S."/>
            <person name="Mashreghi-Mohammadi M."/>
            <person name="Barr L."/>
            <person name="Martin S."/>
            <person name="Wray P."/>
            <person name="Ellington A."/>
            <person name="Matthews N."/>
            <person name="Ellwood M."/>
            <person name="Woodmansey R."/>
            <person name="Clark G."/>
            <person name="Cooper J."/>
            <person name="Cooper J."/>
            <person name="Tromans A."/>
            <person name="Grafham D."/>
            <person name="Skuce C."/>
            <person name="Pandian R."/>
            <person name="Andrews R."/>
            <person name="Harrison E."/>
            <person name="Kimberley A."/>
            <person name="Garnett J."/>
            <person name="Fosker N."/>
            <person name="Hall R."/>
            <person name="Garner P."/>
            <person name="Kelly D."/>
            <person name="Bird C."/>
            <person name="Palmer S."/>
            <person name="Gehring I."/>
            <person name="Berger A."/>
            <person name="Dooley C.M."/>
            <person name="Ersan-Urun Z."/>
            <person name="Eser C."/>
            <person name="Geiger H."/>
            <person name="Geisler M."/>
            <person name="Karotki L."/>
            <person name="Kirn A."/>
            <person name="Konantz J."/>
            <person name="Konantz M."/>
            <person name="Oberlander M."/>
            <person name="Rudolph-Geiger S."/>
            <person name="Teucke M."/>
            <person name="Lanz C."/>
            <person name="Raddatz G."/>
            <person name="Osoegawa K."/>
            <person name="Zhu B."/>
            <person name="Rapp A."/>
            <person name="Widaa S."/>
            <person name="Langford C."/>
            <person name="Yang F."/>
            <person name="Schuster S.C."/>
            <person name="Carter N.P."/>
            <person name="Harrow J."/>
            <person name="Ning Z."/>
            <person name="Herrero J."/>
            <person name="Searle S.M."/>
            <person name="Enright A."/>
            <person name="Geisler R."/>
            <person name="Plasterk R.H."/>
            <person name="Lee C."/>
            <person name="Westerfield M."/>
            <person name="de Jong P.J."/>
            <person name="Zon L.I."/>
            <person name="Postlethwait J.H."/>
            <person name="Nusslein-Volhard C."/>
            <person name="Hubbard T.J."/>
            <person name="Roest Crollius H."/>
            <person name="Rogers J."/>
            <person name="Stemple D.L."/>
        </authorList>
    </citation>
    <scope>NUCLEOTIDE SEQUENCE [LARGE SCALE GENOMIC DNA]</scope>
</reference>
<evidence type="ECO:0000256" key="1">
    <source>
        <dbReference type="ARBA" id="ARBA00022670"/>
    </source>
</evidence>
<name>A6H8R4_DANRE</name>
<dbReference type="SMART" id="SM00020">
    <property type="entry name" value="Tryp_SPc"/>
    <property type="match status" value="1"/>
</dbReference>
<evidence type="ECO:0000256" key="4">
    <source>
        <dbReference type="ARBA" id="ARBA00022825"/>
    </source>
</evidence>
<dbReference type="PROSITE" id="PS00135">
    <property type="entry name" value="TRYPSIN_SER"/>
    <property type="match status" value="1"/>
</dbReference>
<dbReference type="PANTHER" id="PTHR24253:SF144">
    <property type="entry name" value="CHYMOTRYPSIN-LIKE PROTEASE CTRL-1-RELATED"/>
    <property type="match status" value="1"/>
</dbReference>
<dbReference type="RefSeq" id="NP_001093620.1">
    <property type="nucleotide sequence ID" value="NM_001100150.1"/>
</dbReference>
<evidence type="ECO:0000256" key="2">
    <source>
        <dbReference type="ARBA" id="ARBA00022729"/>
    </source>
</evidence>
<evidence type="ECO:0000256" key="3">
    <source>
        <dbReference type="ARBA" id="ARBA00022801"/>
    </source>
</evidence>
<keyword evidence="4" id="KW-0720">Serine protease</keyword>
<dbReference type="Gene3D" id="2.40.10.10">
    <property type="entry name" value="Trypsin-like serine proteases"/>
    <property type="match status" value="2"/>
</dbReference>
<dbReference type="SUPFAM" id="SSF50494">
    <property type="entry name" value="Trypsin-like serine proteases"/>
    <property type="match status" value="2"/>
</dbReference>
<dbReference type="AGR" id="ZFIN:ZDB-GENE-070720-11"/>
<dbReference type="PROSITE" id="PS50240">
    <property type="entry name" value="TRYPSIN_DOM"/>
    <property type="match status" value="2"/>
</dbReference>
<keyword evidence="2" id="KW-0732">Signal</keyword>
<evidence type="ECO:0000313" key="11">
    <source>
        <dbReference type="ZFIN" id="ZDB-GENE-070720-11"/>
    </source>
</evidence>
<reference evidence="10" key="2">
    <citation type="journal article" date="2009" name="PLoS ONE">
        <title>Evolution of primary hemostasis in early vertebrates.</title>
        <authorList>
            <person name="Kim S."/>
            <person name="Carrillo M."/>
            <person name="Kulkarni V."/>
            <person name="Jagadeeswaran P."/>
        </authorList>
    </citation>
    <scope>NUCLEOTIDE SEQUENCE</scope>
</reference>
<feature type="domain" description="Peptidase S1" evidence="7">
    <location>
        <begin position="1"/>
        <end position="145"/>
    </location>
</feature>
<dbReference type="FunFam" id="2.40.10.10:FF:000182">
    <property type="entry name" value="Zgc:163079"/>
    <property type="match status" value="1"/>
</dbReference>
<dbReference type="InterPro" id="IPR001254">
    <property type="entry name" value="Trypsin_dom"/>
</dbReference>
<dbReference type="KEGG" id="dre:100101646"/>
<dbReference type="OrthoDB" id="10002959at2759"/>
<dbReference type="InterPro" id="IPR009003">
    <property type="entry name" value="Peptidase_S1_PA"/>
</dbReference>
<dbReference type="EMBL" id="BC146719">
    <property type="protein sequence ID" value="AAI46720.1"/>
    <property type="molecule type" value="mRNA"/>
</dbReference>
<evidence type="ECO:0000256" key="5">
    <source>
        <dbReference type="ARBA" id="ARBA00023157"/>
    </source>
</evidence>
<gene>
    <name evidence="10" type="primary">wu:fj09c05</name>
    <name evidence="10" type="synonym">fj09c05</name>
    <name evidence="8 10 11" type="ORF">zgc:165423</name>
</gene>
<reference evidence="10" key="5">
    <citation type="submission" date="2025-04" db="UniProtKB">
        <authorList>
            <consortium name="RefSeq"/>
        </authorList>
    </citation>
    <scope>IDENTIFICATION</scope>
</reference>